<dbReference type="GO" id="GO:0035925">
    <property type="term" value="F:mRNA 3'-UTR AU-rich region binding"/>
    <property type="evidence" value="ECO:0007669"/>
    <property type="project" value="TreeGrafter"/>
</dbReference>
<dbReference type="PANTHER" id="PTHR48106">
    <property type="entry name" value="QUINONE OXIDOREDUCTASE PIG3-RELATED"/>
    <property type="match status" value="1"/>
</dbReference>
<organism evidence="4 5">
    <name type="scientific">Dimargaris cristalligena</name>
    <dbReference type="NCBI Taxonomy" id="215637"/>
    <lineage>
        <taxon>Eukaryota</taxon>
        <taxon>Fungi</taxon>
        <taxon>Fungi incertae sedis</taxon>
        <taxon>Zoopagomycota</taxon>
        <taxon>Kickxellomycotina</taxon>
        <taxon>Dimargaritomycetes</taxon>
        <taxon>Dimargaritales</taxon>
        <taxon>Dimargaritaceae</taxon>
        <taxon>Dimargaris</taxon>
    </lineage>
</organism>
<name>A0A4P9ZUK0_9FUNG</name>
<evidence type="ECO:0000313" key="5">
    <source>
        <dbReference type="Proteomes" id="UP000268162"/>
    </source>
</evidence>
<evidence type="ECO:0000256" key="2">
    <source>
        <dbReference type="ARBA" id="ARBA00023002"/>
    </source>
</evidence>
<evidence type="ECO:0000259" key="3">
    <source>
        <dbReference type="SMART" id="SM00829"/>
    </source>
</evidence>
<dbReference type="STRING" id="215637.A0A4P9ZUK0"/>
<dbReference type="SUPFAM" id="SSF50129">
    <property type="entry name" value="GroES-like"/>
    <property type="match status" value="1"/>
</dbReference>
<sequence length="323" mass="35194">MRAIRIDRFGSGADVLQHVQMPTPKVHPRCVLIKNEYIGVNYLDINQRTGLIHIPVPCILGREGAGTVVAVGTSLAHQFAPGDRVAYLGNYTYAEYSCVCPKAIYKLPSSVSTETGAAVLLQGVMALALVTEAYKVKAGDWVLINAAAGGTGSLLVQICQQFGAKVIAVTSSPAKAQCLQNTLGVEHVLFYDQPDYAQEIKRLTFGRGVDVVYDSVGRTTFYTNLGCVRRGGNMVVFGCSSGKVPPIDIGILACNNVKLVKPTLFNYIPDRAEFDRFTYQLLDMVQRGQIKPLIHRIYPLAAIEHAHRDLESRSSVGKILLKP</sequence>
<dbReference type="CDD" id="cd05286">
    <property type="entry name" value="QOR2"/>
    <property type="match status" value="1"/>
</dbReference>
<reference evidence="5" key="1">
    <citation type="journal article" date="2018" name="Nat. Microbiol.">
        <title>Leveraging single-cell genomics to expand the fungal tree of life.</title>
        <authorList>
            <person name="Ahrendt S.R."/>
            <person name="Quandt C.A."/>
            <person name="Ciobanu D."/>
            <person name="Clum A."/>
            <person name="Salamov A."/>
            <person name="Andreopoulos B."/>
            <person name="Cheng J.F."/>
            <person name="Woyke T."/>
            <person name="Pelin A."/>
            <person name="Henrissat B."/>
            <person name="Reynolds N.K."/>
            <person name="Benny G.L."/>
            <person name="Smith M.E."/>
            <person name="James T.Y."/>
            <person name="Grigoriev I.V."/>
        </authorList>
    </citation>
    <scope>NUCLEOTIDE SEQUENCE [LARGE SCALE GENOMIC DNA]</scope>
    <source>
        <strain evidence="5">RSA 468</strain>
    </source>
</reference>
<dbReference type="Pfam" id="PF08240">
    <property type="entry name" value="ADH_N"/>
    <property type="match status" value="1"/>
</dbReference>
<dbReference type="GO" id="GO:0005829">
    <property type="term" value="C:cytosol"/>
    <property type="evidence" value="ECO:0007669"/>
    <property type="project" value="TreeGrafter"/>
</dbReference>
<keyword evidence="1" id="KW-0521">NADP</keyword>
<dbReference type="PANTHER" id="PTHR48106:SF13">
    <property type="entry name" value="QUINONE OXIDOREDUCTASE-RELATED"/>
    <property type="match status" value="1"/>
</dbReference>
<dbReference type="Gene3D" id="3.40.50.720">
    <property type="entry name" value="NAD(P)-binding Rossmann-like Domain"/>
    <property type="match status" value="1"/>
</dbReference>
<dbReference type="GO" id="GO:0070402">
    <property type="term" value="F:NADPH binding"/>
    <property type="evidence" value="ECO:0007669"/>
    <property type="project" value="TreeGrafter"/>
</dbReference>
<dbReference type="Proteomes" id="UP000268162">
    <property type="component" value="Unassembled WGS sequence"/>
</dbReference>
<evidence type="ECO:0000313" key="4">
    <source>
        <dbReference type="EMBL" id="RKP36472.1"/>
    </source>
</evidence>
<dbReference type="InterPro" id="IPR020843">
    <property type="entry name" value="ER"/>
</dbReference>
<dbReference type="Gene3D" id="3.90.180.10">
    <property type="entry name" value="Medium-chain alcohol dehydrogenases, catalytic domain"/>
    <property type="match status" value="1"/>
</dbReference>
<dbReference type="InterPro" id="IPR036291">
    <property type="entry name" value="NAD(P)-bd_dom_sf"/>
</dbReference>
<dbReference type="InterPro" id="IPR011032">
    <property type="entry name" value="GroES-like_sf"/>
</dbReference>
<dbReference type="Pfam" id="PF00107">
    <property type="entry name" value="ADH_zinc_N"/>
    <property type="match status" value="1"/>
</dbReference>
<dbReference type="SMART" id="SM00829">
    <property type="entry name" value="PKS_ER"/>
    <property type="match status" value="1"/>
</dbReference>
<proteinExistence type="predicted"/>
<dbReference type="AlphaFoldDB" id="A0A4P9ZUK0"/>
<feature type="domain" description="Enoyl reductase (ER)" evidence="3">
    <location>
        <begin position="12"/>
        <end position="321"/>
    </location>
</feature>
<dbReference type="SUPFAM" id="SSF51735">
    <property type="entry name" value="NAD(P)-binding Rossmann-fold domains"/>
    <property type="match status" value="1"/>
</dbReference>
<keyword evidence="2" id="KW-0560">Oxidoreductase</keyword>
<dbReference type="InterPro" id="IPR013149">
    <property type="entry name" value="ADH-like_C"/>
</dbReference>
<dbReference type="EMBL" id="ML002648">
    <property type="protein sequence ID" value="RKP36472.1"/>
    <property type="molecule type" value="Genomic_DNA"/>
</dbReference>
<dbReference type="InterPro" id="IPR013154">
    <property type="entry name" value="ADH-like_N"/>
</dbReference>
<protein>
    <recommendedName>
        <fullName evidence="3">Enoyl reductase (ER) domain-containing protein</fullName>
    </recommendedName>
</protein>
<evidence type="ECO:0000256" key="1">
    <source>
        <dbReference type="ARBA" id="ARBA00022857"/>
    </source>
</evidence>
<gene>
    <name evidence="4" type="ORF">BJ085DRAFT_20824</name>
</gene>
<dbReference type="GO" id="GO:0003960">
    <property type="term" value="F:quinone reductase (NADPH) activity"/>
    <property type="evidence" value="ECO:0007669"/>
    <property type="project" value="InterPro"/>
</dbReference>
<dbReference type="InterPro" id="IPR047618">
    <property type="entry name" value="QOR-like"/>
</dbReference>
<accession>A0A4P9ZUK0</accession>
<keyword evidence="5" id="KW-1185">Reference proteome</keyword>